<evidence type="ECO:0000313" key="4">
    <source>
        <dbReference type="Proteomes" id="UP000239203"/>
    </source>
</evidence>
<dbReference type="AlphaFoldDB" id="A0A2S6GYW5"/>
<dbReference type="InterPro" id="IPR041413">
    <property type="entry name" value="MLTR_LBD"/>
</dbReference>
<keyword evidence="4" id="KW-1185">Reference proteome</keyword>
<dbReference type="EMBL" id="PTIX01000002">
    <property type="protein sequence ID" value="PPK70442.1"/>
    <property type="molecule type" value="Genomic_DNA"/>
</dbReference>
<dbReference type="Pfam" id="PF17765">
    <property type="entry name" value="MLTR_LBD"/>
    <property type="match status" value="1"/>
</dbReference>
<dbReference type="Proteomes" id="UP000239203">
    <property type="component" value="Unassembled WGS sequence"/>
</dbReference>
<reference evidence="3 4" key="1">
    <citation type="submission" date="2018-02" db="EMBL/GenBank/DDBJ databases">
        <title>Genomic Encyclopedia of Archaeal and Bacterial Type Strains, Phase II (KMG-II): from individual species to whole genera.</title>
        <authorList>
            <person name="Goeker M."/>
        </authorList>
    </citation>
    <scope>NUCLEOTIDE SEQUENCE [LARGE SCALE GENOMIC DNA]</scope>
    <source>
        <strain evidence="3 4">YU 961-1</strain>
    </source>
</reference>
<dbReference type="PANTHER" id="PTHR35010">
    <property type="entry name" value="BLL4672 PROTEIN-RELATED"/>
    <property type="match status" value="1"/>
</dbReference>
<protein>
    <recommendedName>
        <fullName evidence="2">MmyB-like transcription regulator ligand binding domain-containing protein</fullName>
    </recommendedName>
</protein>
<sequence length="177" mass="19419">MLLDHAFDMLAWKPEMSRLLLDFDTVPDAPRNVMALCLLTPRFRDFYLDRERIMRIAVADLRAAWAAHPADAALAGLVRDLSRSPEFTRLWDLRDVRVNGRGRKPLRHPGVGQLAVDYEVLNPLQKPGLRLVVYPAADAASQSALDESARSLPAVPADGDLGETAGGAVQQRGRGAA</sequence>
<accession>A0A2S6GYW5</accession>
<feature type="region of interest" description="Disordered" evidence="1">
    <location>
        <begin position="145"/>
        <end position="177"/>
    </location>
</feature>
<gene>
    <name evidence="3" type="ORF">CLV40_102357</name>
</gene>
<evidence type="ECO:0000259" key="2">
    <source>
        <dbReference type="Pfam" id="PF17765"/>
    </source>
</evidence>
<feature type="compositionally biased region" description="Low complexity" evidence="1">
    <location>
        <begin position="166"/>
        <end position="177"/>
    </location>
</feature>
<evidence type="ECO:0000256" key="1">
    <source>
        <dbReference type="SAM" id="MobiDB-lite"/>
    </source>
</evidence>
<feature type="domain" description="MmyB-like transcription regulator ligand binding" evidence="2">
    <location>
        <begin position="1"/>
        <end position="145"/>
    </location>
</feature>
<name>A0A2S6GYW5_9PSEU</name>
<comment type="caution">
    <text evidence="3">The sequence shown here is derived from an EMBL/GenBank/DDBJ whole genome shotgun (WGS) entry which is preliminary data.</text>
</comment>
<proteinExistence type="predicted"/>
<dbReference type="Gene3D" id="3.30.450.180">
    <property type="match status" value="1"/>
</dbReference>
<organism evidence="3 4">
    <name type="scientific">Actinokineospora auranticolor</name>
    <dbReference type="NCBI Taxonomy" id="155976"/>
    <lineage>
        <taxon>Bacteria</taxon>
        <taxon>Bacillati</taxon>
        <taxon>Actinomycetota</taxon>
        <taxon>Actinomycetes</taxon>
        <taxon>Pseudonocardiales</taxon>
        <taxon>Pseudonocardiaceae</taxon>
        <taxon>Actinokineospora</taxon>
    </lineage>
</organism>
<evidence type="ECO:0000313" key="3">
    <source>
        <dbReference type="EMBL" id="PPK70442.1"/>
    </source>
</evidence>